<proteinExistence type="predicted"/>
<accession>A0A4P9WXC1</accession>
<dbReference type="EMBL" id="ML009123">
    <property type="protein sequence ID" value="RKO98044.1"/>
    <property type="molecule type" value="Genomic_DNA"/>
</dbReference>
<evidence type="ECO:0000256" key="1">
    <source>
        <dbReference type="SAM" id="MobiDB-lite"/>
    </source>
</evidence>
<gene>
    <name evidence="2" type="ORF">CAUPRSCDRAFT_10328</name>
</gene>
<evidence type="ECO:0000313" key="3">
    <source>
        <dbReference type="Proteomes" id="UP000268535"/>
    </source>
</evidence>
<sequence>MTILASAEVAGGPDRWALPETSPWKRCLLPTGRGRWAQLSAPRSSVWATETTRGALVRPSHRRQQVALATLTASSACGPLTSPAGPPRHGGTGLQGSAPIPQTPRAPSCCRLALTARYACLRSPDHHLGTSVI</sequence>
<dbReference type="Proteomes" id="UP000268535">
    <property type="component" value="Unassembled WGS sequence"/>
</dbReference>
<feature type="region of interest" description="Disordered" evidence="1">
    <location>
        <begin position="76"/>
        <end position="102"/>
    </location>
</feature>
<protein>
    <submittedName>
        <fullName evidence="2">Uncharacterized protein</fullName>
    </submittedName>
</protein>
<evidence type="ECO:0000313" key="2">
    <source>
        <dbReference type="EMBL" id="RKO98044.1"/>
    </source>
</evidence>
<dbReference type="AlphaFoldDB" id="A0A4P9WXC1"/>
<reference evidence="3" key="1">
    <citation type="journal article" date="2018" name="Nat. Microbiol.">
        <title>Leveraging single-cell genomics to expand the fungal tree of life.</title>
        <authorList>
            <person name="Ahrendt S.R."/>
            <person name="Quandt C.A."/>
            <person name="Ciobanu D."/>
            <person name="Clum A."/>
            <person name="Salamov A."/>
            <person name="Andreopoulos B."/>
            <person name="Cheng J.F."/>
            <person name="Woyke T."/>
            <person name="Pelin A."/>
            <person name="Henrissat B."/>
            <person name="Reynolds N.K."/>
            <person name="Benny G.L."/>
            <person name="Smith M.E."/>
            <person name="James T.Y."/>
            <person name="Grigoriev I.V."/>
        </authorList>
    </citation>
    <scope>NUCLEOTIDE SEQUENCE [LARGE SCALE GENOMIC DNA]</scope>
    <source>
        <strain evidence="3">ATCC 52028</strain>
    </source>
</reference>
<name>A0A4P9WXC1_9FUNG</name>
<organism evidence="2 3">
    <name type="scientific">Caulochytrium protostelioides</name>
    <dbReference type="NCBI Taxonomy" id="1555241"/>
    <lineage>
        <taxon>Eukaryota</taxon>
        <taxon>Fungi</taxon>
        <taxon>Fungi incertae sedis</taxon>
        <taxon>Chytridiomycota</taxon>
        <taxon>Chytridiomycota incertae sedis</taxon>
        <taxon>Chytridiomycetes</taxon>
        <taxon>Caulochytriales</taxon>
        <taxon>Caulochytriaceae</taxon>
        <taxon>Caulochytrium</taxon>
    </lineage>
</organism>